<keyword evidence="1" id="KW-0732">Signal</keyword>
<evidence type="ECO:0000313" key="2">
    <source>
        <dbReference type="EMBL" id="UMM43141.1"/>
    </source>
</evidence>
<feature type="chain" id="PRO_5042162691" evidence="1">
    <location>
        <begin position="16"/>
        <end position="143"/>
    </location>
</feature>
<organism evidence="2 3">
    <name type="scientific">Caenorhabditis briggsae</name>
    <dbReference type="NCBI Taxonomy" id="6238"/>
    <lineage>
        <taxon>Eukaryota</taxon>
        <taxon>Metazoa</taxon>
        <taxon>Ecdysozoa</taxon>
        <taxon>Nematoda</taxon>
        <taxon>Chromadorea</taxon>
        <taxon>Rhabditida</taxon>
        <taxon>Rhabditina</taxon>
        <taxon>Rhabditomorpha</taxon>
        <taxon>Rhabditoidea</taxon>
        <taxon>Rhabditidae</taxon>
        <taxon>Peloderinae</taxon>
        <taxon>Caenorhabditis</taxon>
    </lineage>
</organism>
<dbReference type="AlphaFoldDB" id="A0AAE9FK13"/>
<keyword evidence="3" id="KW-1185">Reference proteome</keyword>
<feature type="signal peptide" evidence="1">
    <location>
        <begin position="1"/>
        <end position="15"/>
    </location>
</feature>
<accession>A0AAE9FK13</accession>
<dbReference type="Proteomes" id="UP000829354">
    <property type="component" value="Chromosome X"/>
</dbReference>
<protein>
    <submittedName>
        <fullName evidence="2">Uncharacterized protein</fullName>
    </submittedName>
</protein>
<dbReference type="EMBL" id="CP092625">
    <property type="protein sequence ID" value="UMM43141.1"/>
    <property type="molecule type" value="Genomic_DNA"/>
</dbReference>
<evidence type="ECO:0000256" key="1">
    <source>
        <dbReference type="SAM" id="SignalP"/>
    </source>
</evidence>
<evidence type="ECO:0000313" key="3">
    <source>
        <dbReference type="Proteomes" id="UP000829354"/>
    </source>
</evidence>
<reference evidence="2 3" key="1">
    <citation type="submission" date="2022-04" db="EMBL/GenBank/DDBJ databases">
        <title>Chromosome-level reference genomes for two strains of Caenorhabditis briggsae: an improved platform for comparative genomics.</title>
        <authorList>
            <person name="Stevens L."/>
            <person name="Andersen E."/>
        </authorList>
    </citation>
    <scope>NUCLEOTIDE SEQUENCE [LARGE SCALE GENOMIC DNA]</scope>
    <source>
        <strain evidence="2">VX34</strain>
        <tissue evidence="2">Whole-organism</tissue>
    </source>
</reference>
<proteinExistence type="predicted"/>
<sequence>MRLFLVLSIFGMLAAVVPTRLDIIGTIECQAAHPWCYTIHILDATFNTVANSFSACELTNNYKKFRLKNYQPWGGIGDWDFELQLFIKHDCGLEITDELQIVRLSFGQFSTTTQYFRKERLGLNSDSFNMSMHTCKLSNVKIN</sequence>
<gene>
    <name evidence="2" type="ORF">L5515_018740</name>
</gene>
<name>A0AAE9FK13_CAEBR</name>